<feature type="domain" description="B30.2/SPRY" evidence="9">
    <location>
        <begin position="290"/>
        <end position="484"/>
    </location>
</feature>
<dbReference type="InterPro" id="IPR013320">
    <property type="entry name" value="ConA-like_dom_sf"/>
</dbReference>
<keyword evidence="10" id="KW-1185">Reference proteome</keyword>
<dbReference type="InterPro" id="IPR003877">
    <property type="entry name" value="SPRY_dom"/>
</dbReference>
<dbReference type="SMART" id="SM00589">
    <property type="entry name" value="PRY"/>
    <property type="match status" value="1"/>
</dbReference>
<dbReference type="Gene3D" id="2.60.120.920">
    <property type="match status" value="1"/>
</dbReference>
<dbReference type="InterPro" id="IPR001841">
    <property type="entry name" value="Znf_RING"/>
</dbReference>
<dbReference type="Pfam" id="PF00622">
    <property type="entry name" value="SPRY"/>
    <property type="match status" value="1"/>
</dbReference>
<dbReference type="PROSITE" id="PS50119">
    <property type="entry name" value="ZF_BBOX"/>
    <property type="match status" value="1"/>
</dbReference>
<dbReference type="InterPro" id="IPR013083">
    <property type="entry name" value="Znf_RING/FYVE/PHD"/>
</dbReference>
<dbReference type="PROSITE" id="PS50089">
    <property type="entry name" value="ZF_RING_2"/>
    <property type="match status" value="1"/>
</dbReference>
<dbReference type="InterPro" id="IPR000315">
    <property type="entry name" value="Znf_B-box"/>
</dbReference>
<dbReference type="FunFam" id="2.60.120.920:FF:000004">
    <property type="entry name" value="Butyrophilin subfamily 1 member A1"/>
    <property type="match status" value="1"/>
</dbReference>
<dbReference type="Pfam" id="PF00643">
    <property type="entry name" value="zf-B_box"/>
    <property type="match status" value="1"/>
</dbReference>
<dbReference type="PANTHER" id="PTHR24103">
    <property type="entry name" value="E3 UBIQUITIN-PROTEIN LIGASE TRIM"/>
    <property type="match status" value="1"/>
</dbReference>
<dbReference type="InterPro" id="IPR017907">
    <property type="entry name" value="Znf_RING_CS"/>
</dbReference>
<evidence type="ECO:0000256" key="4">
    <source>
        <dbReference type="PROSITE-ProRule" id="PRU00024"/>
    </source>
</evidence>
<dbReference type="InterPro" id="IPR001870">
    <property type="entry name" value="B30.2/SPRY"/>
</dbReference>
<dbReference type="SUPFAM" id="SSF49899">
    <property type="entry name" value="Concanavalin A-like lectins/glucanases"/>
    <property type="match status" value="1"/>
</dbReference>
<dbReference type="Gene3D" id="3.30.160.60">
    <property type="entry name" value="Classic Zinc Finger"/>
    <property type="match status" value="1"/>
</dbReference>
<dbReference type="GeneID" id="113113042"/>
<organism evidence="10 11">
    <name type="scientific">Carassius auratus</name>
    <name type="common">Goldfish</name>
    <dbReference type="NCBI Taxonomy" id="7957"/>
    <lineage>
        <taxon>Eukaryota</taxon>
        <taxon>Metazoa</taxon>
        <taxon>Chordata</taxon>
        <taxon>Craniata</taxon>
        <taxon>Vertebrata</taxon>
        <taxon>Euteleostomi</taxon>
        <taxon>Actinopterygii</taxon>
        <taxon>Neopterygii</taxon>
        <taxon>Teleostei</taxon>
        <taxon>Ostariophysi</taxon>
        <taxon>Cypriniformes</taxon>
        <taxon>Cyprinidae</taxon>
        <taxon>Cyprininae</taxon>
        <taxon>Carassius</taxon>
    </lineage>
</organism>
<evidence type="ECO:0000256" key="6">
    <source>
        <dbReference type="SAM" id="MobiDB-lite"/>
    </source>
</evidence>
<name>A0A6P6QRH3_CARAU</name>
<evidence type="ECO:0000259" key="8">
    <source>
        <dbReference type="PROSITE" id="PS50119"/>
    </source>
</evidence>
<keyword evidence="3" id="KW-0862">Zinc</keyword>
<dbReference type="Proteomes" id="UP000515129">
    <property type="component" value="Chromosome 13"/>
</dbReference>
<evidence type="ECO:0000256" key="3">
    <source>
        <dbReference type="ARBA" id="ARBA00022833"/>
    </source>
</evidence>
<protein>
    <submittedName>
        <fullName evidence="11">Zinc-binding protein A33-like</fullName>
    </submittedName>
</protein>
<dbReference type="GO" id="GO:0008270">
    <property type="term" value="F:zinc ion binding"/>
    <property type="evidence" value="ECO:0007669"/>
    <property type="project" value="UniProtKB-KW"/>
</dbReference>
<feature type="domain" description="B box-type" evidence="8">
    <location>
        <begin position="101"/>
        <end position="142"/>
    </location>
</feature>
<keyword evidence="2 4" id="KW-0863">Zinc-finger</keyword>
<dbReference type="AlphaFoldDB" id="A0A6P6QRH3"/>
<dbReference type="InterPro" id="IPR043136">
    <property type="entry name" value="B30.2/SPRY_sf"/>
</dbReference>
<dbReference type="CDD" id="cd13733">
    <property type="entry name" value="SPRY_PRY_C-I_1"/>
    <property type="match status" value="1"/>
</dbReference>
<dbReference type="Gene3D" id="3.30.40.10">
    <property type="entry name" value="Zinc/RING finger domain, C3HC4 (zinc finger)"/>
    <property type="match status" value="1"/>
</dbReference>
<dbReference type="PRINTS" id="PR01407">
    <property type="entry name" value="BUTYPHLNCDUF"/>
</dbReference>
<dbReference type="CDD" id="cd19772">
    <property type="entry name" value="Bbox2_TRIM21_C-IV"/>
    <property type="match status" value="1"/>
</dbReference>
<feature type="region of interest" description="Disordered" evidence="6">
    <location>
        <begin position="82"/>
        <end position="103"/>
    </location>
</feature>
<evidence type="ECO:0000313" key="11">
    <source>
        <dbReference type="RefSeq" id="XP_026134940.1"/>
    </source>
</evidence>
<dbReference type="SMART" id="SM00449">
    <property type="entry name" value="SPRY"/>
    <property type="match status" value="1"/>
</dbReference>
<gene>
    <name evidence="11" type="primary">LOC113113042</name>
</gene>
<dbReference type="SUPFAM" id="SSF57845">
    <property type="entry name" value="B-box zinc-binding domain"/>
    <property type="match status" value="1"/>
</dbReference>
<evidence type="ECO:0000256" key="1">
    <source>
        <dbReference type="ARBA" id="ARBA00022723"/>
    </source>
</evidence>
<evidence type="ECO:0000259" key="9">
    <source>
        <dbReference type="PROSITE" id="PS50188"/>
    </source>
</evidence>
<keyword evidence="1" id="KW-0479">Metal-binding</keyword>
<dbReference type="PROSITE" id="PS50188">
    <property type="entry name" value="B302_SPRY"/>
    <property type="match status" value="1"/>
</dbReference>
<dbReference type="InterPro" id="IPR006574">
    <property type="entry name" value="PRY"/>
</dbReference>
<dbReference type="SMART" id="SM00336">
    <property type="entry name" value="BBOX"/>
    <property type="match status" value="1"/>
</dbReference>
<dbReference type="SMART" id="SM00184">
    <property type="entry name" value="RING"/>
    <property type="match status" value="1"/>
</dbReference>
<keyword evidence="5" id="KW-0175">Coiled coil</keyword>
<evidence type="ECO:0000259" key="7">
    <source>
        <dbReference type="PROSITE" id="PS50089"/>
    </source>
</evidence>
<evidence type="ECO:0000313" key="10">
    <source>
        <dbReference type="Proteomes" id="UP000515129"/>
    </source>
</evidence>
<dbReference type="KEGG" id="caua:113113042"/>
<proteinExistence type="predicted"/>
<sequence length="496" mass="57341">MAYQASFTEEDLHCPVCFELFTNPVVLECSHSFCKTCIDNCWNGQFKRVCPVCRTPCLSERPPASLVLRNIVESFRVRQQSSLERTEQSMEESQETESTQSPEERCSVHKKRFFFFCEDDQEALCMVCQRSKKHKDHQIIPLEEAVQELKKKVRLSLRPLKEDLMTFQTQKEECLRTTRLIKEQTKLTRNLIKKDFEQMHHFLRLEESARISMLEDEAEMKGEIMQEKLEDLSNKIVSFSDTIQNKETDLEREDIQFLQAYKSYTDSVPYNPQDSKVLVPDSLVDVAKHLGNLKFKVWEKMLGQVQYSPIIMDPNTAAKWLKLSEDLTSVHYGELQSDIPDNPERFDLCVCVLGNETLDAGVHCWEVEVANKTKWDLGVVMESVSHQGILNVNSECGFWTLALREGGQYSASTKPWTRLCLKRKPHRIRVCLNNNKKEISFYDPLDMTHIYTFSSLPTKKLIPFFSPCVSEQGSNTEPLRVVPVKVAVTITPEPTD</sequence>
<feature type="coiled-coil region" evidence="5">
    <location>
        <begin position="215"/>
        <end position="249"/>
    </location>
</feature>
<dbReference type="InterPro" id="IPR050143">
    <property type="entry name" value="TRIM/RBCC"/>
</dbReference>
<dbReference type="SUPFAM" id="SSF57850">
    <property type="entry name" value="RING/U-box"/>
    <property type="match status" value="1"/>
</dbReference>
<evidence type="ECO:0000256" key="2">
    <source>
        <dbReference type="ARBA" id="ARBA00022771"/>
    </source>
</evidence>
<evidence type="ECO:0000256" key="5">
    <source>
        <dbReference type="SAM" id="Coils"/>
    </source>
</evidence>
<dbReference type="Pfam" id="PF13445">
    <property type="entry name" value="zf-RING_UBOX"/>
    <property type="match status" value="1"/>
</dbReference>
<dbReference type="OrthoDB" id="6105938at2759"/>
<dbReference type="PROSITE" id="PS00518">
    <property type="entry name" value="ZF_RING_1"/>
    <property type="match status" value="1"/>
</dbReference>
<dbReference type="InterPro" id="IPR027370">
    <property type="entry name" value="Znf-RING_euk"/>
</dbReference>
<reference evidence="11" key="1">
    <citation type="submission" date="2025-08" db="UniProtKB">
        <authorList>
            <consortium name="RefSeq"/>
        </authorList>
    </citation>
    <scope>IDENTIFICATION</scope>
    <source>
        <strain evidence="11">Wakin</strain>
        <tissue evidence="11">Muscle</tissue>
    </source>
</reference>
<dbReference type="Pfam" id="PF13765">
    <property type="entry name" value="PRY"/>
    <property type="match status" value="1"/>
</dbReference>
<feature type="domain" description="RING-type" evidence="7">
    <location>
        <begin position="14"/>
        <end position="54"/>
    </location>
</feature>
<dbReference type="InterPro" id="IPR003879">
    <property type="entry name" value="Butyrophylin_SPRY"/>
</dbReference>
<dbReference type="RefSeq" id="XP_026134940.1">
    <property type="nucleotide sequence ID" value="XM_026279155.1"/>
</dbReference>
<accession>A0A6P6QRH3</accession>